<keyword evidence="3" id="KW-0813">Transport</keyword>
<feature type="transmembrane region" description="Helical" evidence="7">
    <location>
        <begin position="357"/>
        <end position="376"/>
    </location>
</feature>
<dbReference type="Pfam" id="PF02254">
    <property type="entry name" value="TrkA_N"/>
    <property type="match status" value="1"/>
</dbReference>
<keyword evidence="6 7" id="KW-0472">Membrane</keyword>
<feature type="transmembrane region" description="Helical" evidence="7">
    <location>
        <begin position="54"/>
        <end position="75"/>
    </location>
</feature>
<keyword evidence="5 7" id="KW-1133">Transmembrane helix</keyword>
<organism evidence="9 10">
    <name type="scientific">Candidatus Roizmanbacteria bacterium RIFCSPHIGHO2_01_FULL_39_12b</name>
    <dbReference type="NCBI Taxonomy" id="1802030"/>
    <lineage>
        <taxon>Bacteria</taxon>
        <taxon>Candidatus Roizmaniibacteriota</taxon>
    </lineage>
</organism>
<dbReference type="InterPro" id="IPR038770">
    <property type="entry name" value="Na+/solute_symporter_sf"/>
</dbReference>
<comment type="subcellular location">
    <subcellularLocation>
        <location evidence="1">Membrane</location>
        <topology evidence="1">Multi-pass membrane protein</topology>
    </subcellularLocation>
</comment>
<gene>
    <name evidence="9" type="ORF">A2690_02675</name>
</gene>
<dbReference type="Proteomes" id="UP000178372">
    <property type="component" value="Unassembled WGS sequence"/>
</dbReference>
<dbReference type="PANTHER" id="PTHR42751:SF3">
    <property type="entry name" value="SODIUM_GLUTAMATE SYMPORTER"/>
    <property type="match status" value="1"/>
</dbReference>
<evidence type="ECO:0000313" key="9">
    <source>
        <dbReference type="EMBL" id="OGK16267.1"/>
    </source>
</evidence>
<evidence type="ECO:0000256" key="1">
    <source>
        <dbReference type="ARBA" id="ARBA00004141"/>
    </source>
</evidence>
<evidence type="ECO:0000256" key="7">
    <source>
        <dbReference type="SAM" id="Phobius"/>
    </source>
</evidence>
<dbReference type="GO" id="GO:0006813">
    <property type="term" value="P:potassium ion transport"/>
    <property type="evidence" value="ECO:0007669"/>
    <property type="project" value="InterPro"/>
</dbReference>
<dbReference type="GO" id="GO:1902600">
    <property type="term" value="P:proton transmembrane transport"/>
    <property type="evidence" value="ECO:0007669"/>
    <property type="project" value="InterPro"/>
</dbReference>
<name>A0A1F7GBN5_9BACT</name>
<dbReference type="SUPFAM" id="SSF51735">
    <property type="entry name" value="NAD(P)-binding Rossmann-fold domains"/>
    <property type="match status" value="1"/>
</dbReference>
<feature type="transmembrane region" description="Helical" evidence="7">
    <location>
        <begin position="222"/>
        <end position="252"/>
    </location>
</feature>
<dbReference type="InterPro" id="IPR003148">
    <property type="entry name" value="RCK_N"/>
</dbReference>
<dbReference type="Gene3D" id="3.40.50.720">
    <property type="entry name" value="NAD(P)-binding Rossmann-like Domain"/>
    <property type="match status" value="1"/>
</dbReference>
<protein>
    <recommendedName>
        <fullName evidence="8">RCK N-terminal domain-containing protein</fullName>
    </recommendedName>
</protein>
<comment type="caution">
    <text evidence="9">The sequence shown here is derived from an EMBL/GenBank/DDBJ whole genome shotgun (WGS) entry which is preliminary data.</text>
</comment>
<comment type="similarity">
    <text evidence="2">Belongs to the monovalent cation:proton antiporter 2 (CPA2) transporter (TC 2.A.37) family.</text>
</comment>
<feature type="transmembrane region" description="Helical" evidence="7">
    <location>
        <begin position="117"/>
        <end position="136"/>
    </location>
</feature>
<feature type="transmembrane region" description="Helical" evidence="7">
    <location>
        <begin position="296"/>
        <end position="319"/>
    </location>
</feature>
<evidence type="ECO:0000256" key="4">
    <source>
        <dbReference type="ARBA" id="ARBA00022692"/>
    </source>
</evidence>
<dbReference type="EMBL" id="MFZF01000018">
    <property type="protein sequence ID" value="OGK16267.1"/>
    <property type="molecule type" value="Genomic_DNA"/>
</dbReference>
<dbReference type="GO" id="GO:0015297">
    <property type="term" value="F:antiporter activity"/>
    <property type="evidence" value="ECO:0007669"/>
    <property type="project" value="InterPro"/>
</dbReference>
<dbReference type="GO" id="GO:0016020">
    <property type="term" value="C:membrane"/>
    <property type="evidence" value="ECO:0007669"/>
    <property type="project" value="UniProtKB-SubCell"/>
</dbReference>
<dbReference type="AlphaFoldDB" id="A0A1F7GBN5"/>
<feature type="transmembrane region" description="Helical" evidence="7">
    <location>
        <begin position="272"/>
        <end position="289"/>
    </location>
</feature>
<dbReference type="Gene3D" id="1.20.1530.20">
    <property type="match status" value="1"/>
</dbReference>
<feature type="transmembrane region" description="Helical" evidence="7">
    <location>
        <begin position="176"/>
        <end position="201"/>
    </location>
</feature>
<feature type="transmembrane region" description="Helical" evidence="7">
    <location>
        <begin position="87"/>
        <end position="111"/>
    </location>
</feature>
<feature type="transmembrane region" description="Helical" evidence="7">
    <location>
        <begin position="6"/>
        <end position="24"/>
    </location>
</feature>
<dbReference type="PROSITE" id="PS51201">
    <property type="entry name" value="RCK_N"/>
    <property type="match status" value="1"/>
</dbReference>
<evidence type="ECO:0000256" key="3">
    <source>
        <dbReference type="ARBA" id="ARBA00022448"/>
    </source>
</evidence>
<feature type="transmembrane region" description="Helical" evidence="7">
    <location>
        <begin position="31"/>
        <end position="48"/>
    </location>
</feature>
<evidence type="ECO:0000259" key="8">
    <source>
        <dbReference type="PROSITE" id="PS51201"/>
    </source>
</evidence>
<evidence type="ECO:0000256" key="6">
    <source>
        <dbReference type="ARBA" id="ARBA00023136"/>
    </source>
</evidence>
<accession>A0A1F7GBN5</accession>
<feature type="transmembrane region" description="Helical" evidence="7">
    <location>
        <begin position="325"/>
        <end position="345"/>
    </location>
</feature>
<feature type="domain" description="RCK N-terminal" evidence="8">
    <location>
        <begin position="418"/>
        <end position="534"/>
    </location>
</feature>
<sequence>MGELSLPILIYVIIFLALPFIFGYVARHFKLPLILGYMASGIALSLFFRQESQAMLSLFANIGLLLLLFTVGLEIHLDTFRKLSRFVIIGGLLQVGFTALVLLVLSVVFGFGALQSIILSIAFSFSSTAVVSKIMTERDEEQTLFGQLAMGVLLFQDLLVIPLIVILSSLETGQTGFALIATVAVSLIKSALILGLVYLLGEKIVPRVFEKVGRFSSELLNVFAVLFIFLTVFLFSLLGLSGTLAAFIAGLLVGQTLEHQQIFSQIRPMRDIFVILFFVFLGATLDVSTHINLLPIIIIFGLLLVVIKVVVTTLIFMYLRFHSKVSFAIGIMLSQVGEFAFIILHQAKLIHFIDERLYFVSVGVTMFSIILTPIAINNRVKLYKDITDFLSKYLPVVNHFISYGVDRDLGHTAPSDLKDHVVICGYGSMGKYIGRALKLADVKYVAIDYDYYLVKSARSEDAPIIYGDPTQIDLLEYAHVGSASCLVSVVPDMISQEAILLNARSLNSKLVIFSRVNRDVDQKRMKDLGAEVVVQPEFEGAVSIIKKILAGQSISKDDIVGKIKRLRLEHGMA</sequence>
<reference evidence="9 10" key="1">
    <citation type="journal article" date="2016" name="Nat. Commun.">
        <title>Thousands of microbial genomes shed light on interconnected biogeochemical processes in an aquifer system.</title>
        <authorList>
            <person name="Anantharaman K."/>
            <person name="Brown C.T."/>
            <person name="Hug L.A."/>
            <person name="Sharon I."/>
            <person name="Castelle C.J."/>
            <person name="Probst A.J."/>
            <person name="Thomas B.C."/>
            <person name="Singh A."/>
            <person name="Wilkins M.J."/>
            <person name="Karaoz U."/>
            <person name="Brodie E.L."/>
            <person name="Williams K.H."/>
            <person name="Hubbard S.S."/>
            <person name="Banfield J.F."/>
        </authorList>
    </citation>
    <scope>NUCLEOTIDE SEQUENCE [LARGE SCALE GENOMIC DNA]</scope>
</reference>
<dbReference type="InterPro" id="IPR006153">
    <property type="entry name" value="Cation/H_exchanger_TM"/>
</dbReference>
<keyword evidence="4 7" id="KW-0812">Transmembrane</keyword>
<dbReference type="InterPro" id="IPR036291">
    <property type="entry name" value="NAD(P)-bd_dom_sf"/>
</dbReference>
<feature type="transmembrane region" description="Helical" evidence="7">
    <location>
        <begin position="148"/>
        <end position="170"/>
    </location>
</feature>
<evidence type="ECO:0000313" key="10">
    <source>
        <dbReference type="Proteomes" id="UP000178372"/>
    </source>
</evidence>
<proteinExistence type="inferred from homology"/>
<dbReference type="PANTHER" id="PTHR42751">
    <property type="entry name" value="SODIUM/HYDROGEN EXCHANGER FAMILY/TRKA DOMAIN PROTEIN"/>
    <property type="match status" value="1"/>
</dbReference>
<dbReference type="Pfam" id="PF00999">
    <property type="entry name" value="Na_H_Exchanger"/>
    <property type="match status" value="1"/>
</dbReference>
<evidence type="ECO:0000256" key="2">
    <source>
        <dbReference type="ARBA" id="ARBA00005551"/>
    </source>
</evidence>
<evidence type="ECO:0000256" key="5">
    <source>
        <dbReference type="ARBA" id="ARBA00022989"/>
    </source>
</evidence>